<dbReference type="GO" id="GO:0016787">
    <property type="term" value="F:hydrolase activity"/>
    <property type="evidence" value="ECO:0007669"/>
    <property type="project" value="UniProtKB-KW"/>
</dbReference>
<organism evidence="5 6">
    <name type="scientific">Sphaerobolus stellatus (strain SS14)</name>
    <dbReference type="NCBI Taxonomy" id="990650"/>
    <lineage>
        <taxon>Eukaryota</taxon>
        <taxon>Fungi</taxon>
        <taxon>Dikarya</taxon>
        <taxon>Basidiomycota</taxon>
        <taxon>Agaricomycotina</taxon>
        <taxon>Agaricomycetes</taxon>
        <taxon>Phallomycetidae</taxon>
        <taxon>Geastrales</taxon>
        <taxon>Sphaerobolaceae</taxon>
        <taxon>Sphaerobolus</taxon>
    </lineage>
</organism>
<feature type="chain" id="PRO_5005111923" description="Carboxylic ester hydrolase" evidence="3">
    <location>
        <begin position="21"/>
        <end position="554"/>
    </location>
</feature>
<dbReference type="EC" id="3.1.1.-" evidence="3"/>
<dbReference type="EMBL" id="KN837190">
    <property type="protein sequence ID" value="KIJ35249.1"/>
    <property type="molecule type" value="Genomic_DNA"/>
</dbReference>
<dbReference type="PROSITE" id="PS00122">
    <property type="entry name" value="CARBOXYLESTERASE_B_1"/>
    <property type="match status" value="1"/>
</dbReference>
<reference evidence="5 6" key="1">
    <citation type="submission" date="2014-06" db="EMBL/GenBank/DDBJ databases">
        <title>Evolutionary Origins and Diversification of the Mycorrhizal Mutualists.</title>
        <authorList>
            <consortium name="DOE Joint Genome Institute"/>
            <consortium name="Mycorrhizal Genomics Consortium"/>
            <person name="Kohler A."/>
            <person name="Kuo A."/>
            <person name="Nagy L.G."/>
            <person name="Floudas D."/>
            <person name="Copeland A."/>
            <person name="Barry K.W."/>
            <person name="Cichocki N."/>
            <person name="Veneault-Fourrey C."/>
            <person name="LaButti K."/>
            <person name="Lindquist E.A."/>
            <person name="Lipzen A."/>
            <person name="Lundell T."/>
            <person name="Morin E."/>
            <person name="Murat C."/>
            <person name="Riley R."/>
            <person name="Ohm R."/>
            <person name="Sun H."/>
            <person name="Tunlid A."/>
            <person name="Henrissat B."/>
            <person name="Grigoriev I.V."/>
            <person name="Hibbett D.S."/>
            <person name="Martin F."/>
        </authorList>
    </citation>
    <scope>NUCLEOTIDE SEQUENCE [LARGE SCALE GENOMIC DNA]</scope>
    <source>
        <strain evidence="5 6">SS14</strain>
    </source>
</reference>
<dbReference type="HOGENOM" id="CLU_006586_10_7_1"/>
<evidence type="ECO:0000256" key="1">
    <source>
        <dbReference type="ARBA" id="ARBA00005964"/>
    </source>
</evidence>
<dbReference type="Proteomes" id="UP000054279">
    <property type="component" value="Unassembled WGS sequence"/>
</dbReference>
<evidence type="ECO:0000313" key="5">
    <source>
        <dbReference type="EMBL" id="KIJ35249.1"/>
    </source>
</evidence>
<evidence type="ECO:0000256" key="3">
    <source>
        <dbReference type="RuleBase" id="RU361235"/>
    </source>
</evidence>
<feature type="signal peptide" evidence="3">
    <location>
        <begin position="1"/>
        <end position="20"/>
    </location>
</feature>
<feature type="domain" description="Carboxylesterase type B" evidence="4">
    <location>
        <begin position="27"/>
        <end position="530"/>
    </location>
</feature>
<dbReference type="AlphaFoldDB" id="A0A0C9UK51"/>
<dbReference type="SUPFAM" id="SSF53474">
    <property type="entry name" value="alpha/beta-Hydrolases"/>
    <property type="match status" value="1"/>
</dbReference>
<dbReference type="InterPro" id="IPR019826">
    <property type="entry name" value="Carboxylesterase_B_AS"/>
</dbReference>
<evidence type="ECO:0000313" key="6">
    <source>
        <dbReference type="Proteomes" id="UP000054279"/>
    </source>
</evidence>
<gene>
    <name evidence="5" type="ORF">M422DRAFT_262418</name>
</gene>
<accession>A0A0C9UK51</accession>
<dbReference type="InterPro" id="IPR002018">
    <property type="entry name" value="CarbesteraseB"/>
</dbReference>
<dbReference type="OrthoDB" id="408631at2759"/>
<dbReference type="InterPro" id="IPR019819">
    <property type="entry name" value="Carboxylesterase_B_CS"/>
</dbReference>
<name>A0A0C9UK51_SPHS4</name>
<dbReference type="PROSITE" id="PS00941">
    <property type="entry name" value="CARBOXYLESTERASE_B_2"/>
    <property type="match status" value="1"/>
</dbReference>
<keyword evidence="6" id="KW-1185">Reference proteome</keyword>
<evidence type="ECO:0000256" key="2">
    <source>
        <dbReference type="ARBA" id="ARBA00022801"/>
    </source>
</evidence>
<proteinExistence type="inferred from homology"/>
<dbReference type="ESTHER" id="9homo-a0a0c9uk51">
    <property type="family name" value="Fungal_carboxylesterase_lipase"/>
</dbReference>
<evidence type="ECO:0000259" key="4">
    <source>
        <dbReference type="Pfam" id="PF00135"/>
    </source>
</evidence>
<keyword evidence="3" id="KW-0732">Signal</keyword>
<comment type="similarity">
    <text evidence="1 3">Belongs to the type-B carboxylesterase/lipase family.</text>
</comment>
<dbReference type="InterPro" id="IPR050309">
    <property type="entry name" value="Type-B_Carboxylest/Lipase"/>
</dbReference>
<keyword evidence="2 3" id="KW-0378">Hydrolase</keyword>
<dbReference type="Gene3D" id="3.40.50.1820">
    <property type="entry name" value="alpha/beta hydrolase"/>
    <property type="match status" value="1"/>
</dbReference>
<dbReference type="Pfam" id="PF00135">
    <property type="entry name" value="COesterase"/>
    <property type="match status" value="1"/>
</dbReference>
<dbReference type="PANTHER" id="PTHR11559">
    <property type="entry name" value="CARBOXYLESTERASE"/>
    <property type="match status" value="1"/>
</dbReference>
<sequence>MKFTRLALFAPILFAKFSTAAGPVPSAPVINLGYVNLLGNTTSPTGTPSTTVQFFGKIPYAQAPTGSLRFRAPQPLNETARPNPPILDARNFGPECIQQPATAGVGSEDCLFINVWKPAKAKEGDKLPVIVWIYGGGFVAGDAAGYPMYDWVNQTQDVIAVSLGYRLNMFGFLVSPSMDPADLNAGLLDQRAALEWVQRHISKFGGDPNTVTIDGESAGGAATVMQIVAFGGEKPVPFIRAISQSIGYGPMPTTEQSAQAFLNATIATNCPATGQASLDCLRAASLTSLIQADNIVPPGKFSPTVSGPGTILPDSPANLIRKGKFAFVEYIAGHCTNDGTTFTSGTPATVLTTADFVANLLDRWPSLSNATINKAIELYPAPNATGSPFTTEYDRTWTAEQDAVFGCMDMFLANKTATLSGKKTFTFRFNSPNPLSGVASSPWLGVGHGSDVYFLFGGSFGVAGLGVQLNSTELALSKEIIAYWTSFARSGNPSTFKESYSPNWVEWQGTGKRVVMTRGNSPDGTASTLESVSSFEKERCTFWMSEDVTRETLL</sequence>
<protein>
    <recommendedName>
        <fullName evidence="3">Carboxylic ester hydrolase</fullName>
        <ecNumber evidence="3">3.1.1.-</ecNumber>
    </recommendedName>
</protein>
<dbReference type="InterPro" id="IPR029058">
    <property type="entry name" value="AB_hydrolase_fold"/>
</dbReference>